<name>A0A1I6FZ42_9EURY</name>
<accession>A0A1I6FZ42</accession>
<dbReference type="STRING" id="553469.SAMN04487947_0283"/>
<evidence type="ECO:0000256" key="1">
    <source>
        <dbReference type="SAM" id="MobiDB-lite"/>
    </source>
</evidence>
<keyword evidence="4" id="KW-1185">Reference proteome</keyword>
<dbReference type="Proteomes" id="UP000198531">
    <property type="component" value="Unassembled WGS sequence"/>
</dbReference>
<dbReference type="OrthoDB" id="313554at2157"/>
<dbReference type="RefSeq" id="WP_089803956.1">
    <property type="nucleotide sequence ID" value="NZ_FOYT01000001.1"/>
</dbReference>
<feature type="compositionally biased region" description="Acidic residues" evidence="1">
    <location>
        <begin position="88"/>
        <end position="106"/>
    </location>
</feature>
<sequence>MSSPSNWWYGVLAFPLVAVTALLTRFATRRFITVSAADGDPNVAVALASFVLSVLAQWVGVFVALVVLVCLVLDVRALRRVGDGGEGGTDDGDGTGDGDGTDDGTGDDGGWSPTWAWTLAGVAHLVGALFAPALAVSVPSLSYYVYRRYEGGTRAV</sequence>
<keyword evidence="2" id="KW-0812">Transmembrane</keyword>
<gene>
    <name evidence="3" type="ORF">SAMN04487947_0283</name>
</gene>
<dbReference type="AlphaFoldDB" id="A0A1I6FZ42"/>
<evidence type="ECO:0000256" key="2">
    <source>
        <dbReference type="SAM" id="Phobius"/>
    </source>
</evidence>
<feature type="transmembrane region" description="Helical" evidence="2">
    <location>
        <begin position="115"/>
        <end position="138"/>
    </location>
</feature>
<feature type="transmembrane region" description="Helical" evidence="2">
    <location>
        <begin position="6"/>
        <end position="24"/>
    </location>
</feature>
<evidence type="ECO:0000313" key="3">
    <source>
        <dbReference type="EMBL" id="SFR35209.1"/>
    </source>
</evidence>
<keyword evidence="2" id="KW-0472">Membrane</keyword>
<feature type="region of interest" description="Disordered" evidence="1">
    <location>
        <begin position="84"/>
        <end position="107"/>
    </location>
</feature>
<proteinExistence type="predicted"/>
<protein>
    <submittedName>
        <fullName evidence="3">Uncharacterized protein</fullName>
    </submittedName>
</protein>
<keyword evidence="2" id="KW-1133">Transmembrane helix</keyword>
<reference evidence="4" key="1">
    <citation type="submission" date="2016-10" db="EMBL/GenBank/DDBJ databases">
        <authorList>
            <person name="Varghese N."/>
            <person name="Submissions S."/>
        </authorList>
    </citation>
    <scope>NUCLEOTIDE SEQUENCE [LARGE SCALE GENOMIC DNA]</scope>
    <source>
        <strain evidence="4">CGMCC 1.7736</strain>
    </source>
</reference>
<organism evidence="3 4">
    <name type="scientific">Halogeometricum rufum</name>
    <dbReference type="NCBI Taxonomy" id="553469"/>
    <lineage>
        <taxon>Archaea</taxon>
        <taxon>Methanobacteriati</taxon>
        <taxon>Methanobacteriota</taxon>
        <taxon>Stenosarchaea group</taxon>
        <taxon>Halobacteria</taxon>
        <taxon>Halobacteriales</taxon>
        <taxon>Haloferacaceae</taxon>
        <taxon>Halogeometricum</taxon>
    </lineage>
</organism>
<feature type="transmembrane region" description="Helical" evidence="2">
    <location>
        <begin position="45"/>
        <end position="69"/>
    </location>
</feature>
<dbReference type="EMBL" id="FOYT01000001">
    <property type="protein sequence ID" value="SFR35209.1"/>
    <property type="molecule type" value="Genomic_DNA"/>
</dbReference>
<evidence type="ECO:0000313" key="4">
    <source>
        <dbReference type="Proteomes" id="UP000198531"/>
    </source>
</evidence>